<dbReference type="InterPro" id="IPR000152">
    <property type="entry name" value="EGF-type_Asp/Asn_hydroxyl_site"/>
</dbReference>
<feature type="repeat" description="LDL-receptor class B" evidence="15">
    <location>
        <begin position="468"/>
        <end position="510"/>
    </location>
</feature>
<feature type="transmembrane region" description="Helical" evidence="17">
    <location>
        <begin position="1699"/>
        <end position="1720"/>
    </location>
</feature>
<feature type="repeat" description="LDL-receptor class B" evidence="15">
    <location>
        <begin position="817"/>
        <end position="859"/>
    </location>
</feature>
<evidence type="ECO:0000256" key="6">
    <source>
        <dbReference type="ARBA" id="ARBA00022729"/>
    </source>
</evidence>
<dbReference type="InterPro" id="IPR000742">
    <property type="entry name" value="EGF"/>
</dbReference>
<dbReference type="InterPro" id="IPR050778">
    <property type="entry name" value="Cueball_EGF_LRP_Nidogen"/>
</dbReference>
<feature type="repeat" description="LDL-receptor class B" evidence="15">
    <location>
        <begin position="1390"/>
        <end position="1432"/>
    </location>
</feature>
<evidence type="ECO:0000256" key="3">
    <source>
        <dbReference type="ARBA" id="ARBA00022536"/>
    </source>
</evidence>
<dbReference type="InterPro" id="IPR011042">
    <property type="entry name" value="6-blade_b-propeller_TolB-like"/>
</dbReference>
<feature type="disulfide bond" evidence="14">
    <location>
        <begin position="27"/>
        <end position="39"/>
    </location>
</feature>
<dbReference type="InterPro" id="IPR000033">
    <property type="entry name" value="LDLR_classB_rpt"/>
</dbReference>
<feature type="disulfide bond" evidence="14">
    <location>
        <begin position="46"/>
        <end position="61"/>
    </location>
</feature>
<feature type="disulfide bond" evidence="14">
    <location>
        <begin position="113"/>
        <end position="131"/>
    </location>
</feature>
<feature type="disulfide bond" evidence="14">
    <location>
        <begin position="162"/>
        <end position="177"/>
    </location>
</feature>
<feature type="signal peptide" evidence="18">
    <location>
        <begin position="1"/>
        <end position="19"/>
    </location>
</feature>
<dbReference type="GO" id="GO:0006897">
    <property type="term" value="P:endocytosis"/>
    <property type="evidence" value="ECO:0007669"/>
    <property type="project" value="UniProtKB-KW"/>
</dbReference>
<feature type="disulfide bond" evidence="14">
    <location>
        <begin position="246"/>
        <end position="261"/>
    </location>
</feature>
<dbReference type="Gene3D" id="4.10.400.10">
    <property type="entry name" value="Low-density Lipoprotein Receptor"/>
    <property type="match status" value="8"/>
</dbReference>
<keyword evidence="4" id="KW-0254">Endocytosis</keyword>
<feature type="repeat" description="LDL-receptor class B" evidence="15">
    <location>
        <begin position="1126"/>
        <end position="1168"/>
    </location>
</feature>
<dbReference type="PANTHER" id="PTHR46513">
    <property type="entry name" value="VITELLOGENIN RECEPTOR-LIKE PROTEIN-RELATED-RELATED"/>
    <property type="match status" value="1"/>
</dbReference>
<feature type="disulfide bond" evidence="14">
    <location>
        <begin position="74"/>
        <end position="92"/>
    </location>
</feature>
<keyword evidence="7" id="KW-0677">Repeat</keyword>
<dbReference type="PROSITE" id="PS01187">
    <property type="entry name" value="EGF_CA"/>
    <property type="match status" value="1"/>
</dbReference>
<feature type="disulfide bond" evidence="14">
    <location>
        <begin position="143"/>
        <end position="155"/>
    </location>
</feature>
<evidence type="ECO:0000256" key="16">
    <source>
        <dbReference type="SAM" id="MobiDB-lite"/>
    </source>
</evidence>
<dbReference type="CDD" id="cd12087">
    <property type="entry name" value="TM_EGFR-like"/>
    <property type="match status" value="1"/>
</dbReference>
<dbReference type="InterPro" id="IPR018097">
    <property type="entry name" value="EGF_Ca-bd_CS"/>
</dbReference>
<keyword evidence="21" id="KW-1185">Reference proteome</keyword>
<evidence type="ECO:0000313" key="21">
    <source>
        <dbReference type="Proteomes" id="UP001195483"/>
    </source>
</evidence>
<feature type="repeat" description="LDL-receptor class B" evidence="15">
    <location>
        <begin position="598"/>
        <end position="640"/>
    </location>
</feature>
<dbReference type="SMART" id="SM00135">
    <property type="entry name" value="LY"/>
    <property type="match status" value="20"/>
</dbReference>
<dbReference type="CDD" id="cd00112">
    <property type="entry name" value="LDLa"/>
    <property type="match status" value="7"/>
</dbReference>
<dbReference type="Pfam" id="PF14670">
    <property type="entry name" value="FXa_inhibition"/>
    <property type="match status" value="5"/>
</dbReference>
<evidence type="ECO:0000256" key="11">
    <source>
        <dbReference type="ARBA" id="ARBA00023170"/>
    </source>
</evidence>
<sequence>MKALAFCAILWIYSEAVQSLGDNSCTCAAHQFSCGDCKCIPQRLVCDGSKDCDNNMDEQGCRHTPQCPTDHFTCWNQHCARLEWVCDGDNDCGDDSDELMCPPKNCSKDEFKCNNGKCVLAKWRCDGDDDCADMSDENCQHSCNQGQFQCGDGMCIEQFWVCDRDPDCADLSDEQGCVQDRVPCQEGEFLCLQQHICIPSKKFCDGVVDCEDGEDERCDKPTGHHNCKKGEFQCNYGVCINETWRCDMEPDCDDKSDETNCSYNGCLHDQFQCNNGYCISKKWQCDGDNDCSDNSDEIIGCGSSTCSSGQYHCNNGQCIGNMKVCDMKNDCGDNSDETNCHLAASCGSDNGGCSHTCQQTKIGAKCICPRGYLLGDDGKTCEDLDECSVIGTCSQICKNVPGSYDCSCAAGYTLKPDGRGCKAIGEKAYLIFANRVDIRRVLPDRSEYDSILQGLENAIALDFHHDKGYVYWSDVTLDKIKRAYLNGSEIIEVVKFGLESPGGLAVDWIHEKLFWTDSGTSRIEVTDLEGNMRKVLIWERLEKPRAIVLHPGHGAIFWTDWGSVPKIERSSMDGSERSTIANTSLFWPNGLTLDYAADKLYWADAKHHVIECAGLDGKNRRTVISQGLPHPFALTLFEDELYWTDWHTKSINKANKFTGNDVETVSSRLHFPMDIHTLHPQRQPPARNHCGRNNGGCSHLCLPNSKSYSCACPTGLHLKEDKKTCIENIDLFLLFTTRSDVRRITLNSPDQSDVVIPLSNIESTMAVDFDSINDTIYWTDVGANTISRARWDGSNEEIIVGSSLDSPAGLSLDWGSRKIYWTEDEMNLIEVANLDGSMRSILIWKDLDQPRDIIVDPISGYMFWTDWGKNAKIEKAGMDGLMKTVLISENLKWPNGLAIDYKESTPRLYWTDAGMNHIESSTQDGKDRKVVIAVDLPRPFGLTLYEDKLYWTDWMTKGIHSANKKNGSGRETLQSNLGHVMDIRVFHRHRQPISTICENNNGECSHLCLLAPLPRGHTCACPTGVLMMEDGKTCQKDMTNFLIFARRTDIRKISLDVPYYASVVLPIGELRNAIALSVDNLEGKVYWTDTVLDKIMRANLDGSQVETVIGNGLDTPDGMAVDYIGRKVYWTDTGLNRIEVANLDGSMRKILFWEDLDKPRAIAVYYEAGYLFWTDWGKFAKIERSYLDGQERTAIVMDDLGWPNGLVVDKPDRLIWADARTEKIETCDLSGKNRKVLVSSVIHPYGLAVWKDYIFWTDWEKTSIFQANKYTGEESKEPVLKKLSGLMDIHAVQMDDFALARTVNKCAKNNGGCSHMCLPNPYGTSCACPTGLQLRIDQKTCESMPEEYLLFASRNSIRRISLGMPDHTDVFLPLNDLHNVIALDYDYRDRKLYFTDVQLDVIRRANLNGTDMETVVSHNLSTTDGLAVDWIARNLYWTDTGRDVIEVAWLDGSCRKVLVKENLDQPRAVALYPKKGLMFWTDWGIVPKIEKAFLDGSNRKVIVDTDLGFPNGLSIDYQTKRLYWVDAKLDKIETLDLNGKNRVTLIDHVAHPFGLTLFGDYIFWTDWQTEVIQRANKHTGKDAIVIQRFLEGLMDIEVVTPSRQVGTNDCSDRNGGCTHLCFANPTGHTCACPDVPDPNRPCFEDPMNTNFVPTNQPPGASPKWPPFVCTPQEEELELCTTKKQQENKQQSGAPSKGTYIALSVVIVIALAGLIVIILIWRRQKRRHYTGEELSALTSFSNPSYQQTSTETINSERPPREWNIFRFSKKSERVLISNSPSVDETLTDSEMEALFKSSGSRPSPGRLKECLPI</sequence>
<dbReference type="InterPro" id="IPR036055">
    <property type="entry name" value="LDL_receptor-like_sf"/>
</dbReference>
<keyword evidence="3 13" id="KW-0245">EGF-like domain</keyword>
<dbReference type="SUPFAM" id="SSF57184">
    <property type="entry name" value="Growth factor receptor domain"/>
    <property type="match status" value="1"/>
</dbReference>
<dbReference type="PROSITE" id="PS01186">
    <property type="entry name" value="EGF_2"/>
    <property type="match status" value="1"/>
</dbReference>
<dbReference type="InterPro" id="IPR001881">
    <property type="entry name" value="EGF-like_Ca-bd_dom"/>
</dbReference>
<dbReference type="PROSITE" id="PS00010">
    <property type="entry name" value="ASX_HYDROXYL"/>
    <property type="match status" value="1"/>
</dbReference>
<feature type="repeat" description="LDL-receptor class B" evidence="15">
    <location>
        <begin position="1520"/>
        <end position="1561"/>
    </location>
</feature>
<feature type="disulfide bond" evidence="14">
    <location>
        <begin position="273"/>
        <end position="291"/>
    </location>
</feature>
<evidence type="ECO:0000259" key="19">
    <source>
        <dbReference type="PROSITE" id="PS50026"/>
    </source>
</evidence>
<feature type="repeat" description="LDL-receptor class B" evidence="15">
    <location>
        <begin position="511"/>
        <end position="553"/>
    </location>
</feature>
<feature type="repeat" description="LDL-receptor class B" evidence="15">
    <location>
        <begin position="860"/>
        <end position="903"/>
    </location>
</feature>
<keyword evidence="10 13" id="KW-1015">Disulfide bond</keyword>
<evidence type="ECO:0000256" key="8">
    <source>
        <dbReference type="ARBA" id="ARBA00022989"/>
    </source>
</evidence>
<feature type="disulfide bond" evidence="14">
    <location>
        <begin position="67"/>
        <end position="79"/>
    </location>
</feature>
<dbReference type="Gene3D" id="2.120.10.30">
    <property type="entry name" value="TolB, C-terminal domain"/>
    <property type="match status" value="4"/>
</dbReference>
<dbReference type="PRINTS" id="PR00261">
    <property type="entry name" value="LDLRECEPTOR"/>
</dbReference>
<dbReference type="FunFam" id="2.120.10.30:FF:000008">
    <property type="entry name" value="Low-density lipoprotein receptor-related protein 4"/>
    <property type="match status" value="4"/>
</dbReference>
<feature type="disulfide bond" evidence="14">
    <location>
        <begin position="227"/>
        <end position="239"/>
    </location>
</feature>
<evidence type="ECO:0000256" key="18">
    <source>
        <dbReference type="SAM" id="SignalP"/>
    </source>
</evidence>
<keyword evidence="6 18" id="KW-0732">Signal</keyword>
<protein>
    <recommendedName>
        <fullName evidence="19">EGF-like domain-containing protein</fullName>
    </recommendedName>
</protein>
<feature type="disulfide bond" evidence="14">
    <location>
        <begin position="266"/>
        <end position="278"/>
    </location>
</feature>
<feature type="repeat" description="LDL-receptor class B" evidence="15">
    <location>
        <begin position="1433"/>
        <end position="1475"/>
    </location>
</feature>
<feature type="disulfide bond" evidence="14">
    <location>
        <begin position="325"/>
        <end position="340"/>
    </location>
</feature>
<organism evidence="20 21">
    <name type="scientific">Potamilus streckersoni</name>
    <dbReference type="NCBI Taxonomy" id="2493646"/>
    <lineage>
        <taxon>Eukaryota</taxon>
        <taxon>Metazoa</taxon>
        <taxon>Spiralia</taxon>
        <taxon>Lophotrochozoa</taxon>
        <taxon>Mollusca</taxon>
        <taxon>Bivalvia</taxon>
        <taxon>Autobranchia</taxon>
        <taxon>Heteroconchia</taxon>
        <taxon>Palaeoheterodonta</taxon>
        <taxon>Unionida</taxon>
        <taxon>Unionoidea</taxon>
        <taxon>Unionidae</taxon>
        <taxon>Ambleminae</taxon>
        <taxon>Lampsilini</taxon>
        <taxon>Potamilus</taxon>
    </lineage>
</organism>
<dbReference type="SMART" id="SM00181">
    <property type="entry name" value="EGF"/>
    <property type="match status" value="5"/>
</dbReference>
<dbReference type="PROSITE" id="PS50026">
    <property type="entry name" value="EGF_3"/>
    <property type="match status" value="1"/>
</dbReference>
<reference evidence="20" key="2">
    <citation type="journal article" date="2021" name="Genome Biol. Evol.">
        <title>Developing a high-quality reference genome for a parasitic bivalve with doubly uniparental inheritance (Bivalvia: Unionida).</title>
        <authorList>
            <person name="Smith C.H."/>
        </authorList>
    </citation>
    <scope>NUCLEOTIDE SEQUENCE</scope>
    <source>
        <strain evidence="20">CHS0354</strain>
        <tissue evidence="20">Mantle</tissue>
    </source>
</reference>
<dbReference type="Proteomes" id="UP001195483">
    <property type="component" value="Unassembled WGS sequence"/>
</dbReference>
<dbReference type="PROSITE" id="PS51120">
    <property type="entry name" value="LDLRB"/>
    <property type="match status" value="15"/>
</dbReference>
<evidence type="ECO:0000256" key="7">
    <source>
        <dbReference type="ARBA" id="ARBA00022737"/>
    </source>
</evidence>
<evidence type="ECO:0000256" key="9">
    <source>
        <dbReference type="ARBA" id="ARBA00023136"/>
    </source>
</evidence>
<dbReference type="InterPro" id="IPR002172">
    <property type="entry name" value="LDrepeatLR_classA_rpt"/>
</dbReference>
<feature type="repeat" description="LDL-receptor class B" evidence="15">
    <location>
        <begin position="1476"/>
        <end position="1519"/>
    </location>
</feature>
<reference evidence="20" key="1">
    <citation type="journal article" date="2021" name="Genome Biol. Evol.">
        <title>A High-Quality Reference Genome for a Parasitic Bivalve with Doubly Uniparental Inheritance (Bivalvia: Unionida).</title>
        <authorList>
            <person name="Smith C.H."/>
        </authorList>
    </citation>
    <scope>NUCLEOTIDE SEQUENCE</scope>
    <source>
        <strain evidence="20">CHS0354</strain>
    </source>
</reference>
<feature type="chain" id="PRO_5041952573" description="EGF-like domain-containing protein" evidence="18">
    <location>
        <begin position="20"/>
        <end position="1812"/>
    </location>
</feature>
<dbReference type="FunFam" id="4.10.400.10:FF:000034">
    <property type="entry name" value="Low-density lipoprotein receptor-related protein 2"/>
    <property type="match status" value="2"/>
</dbReference>
<feature type="disulfide bond" evidence="13">
    <location>
        <begin position="387"/>
        <end position="397"/>
    </location>
</feature>
<evidence type="ECO:0000256" key="15">
    <source>
        <dbReference type="PROSITE-ProRule" id="PRU00461"/>
    </source>
</evidence>
<evidence type="ECO:0000256" key="10">
    <source>
        <dbReference type="ARBA" id="ARBA00023157"/>
    </source>
</evidence>
<dbReference type="SUPFAM" id="SSF57424">
    <property type="entry name" value="LDL receptor-like module"/>
    <property type="match status" value="8"/>
</dbReference>
<reference evidence="20" key="3">
    <citation type="submission" date="2023-05" db="EMBL/GenBank/DDBJ databases">
        <authorList>
            <person name="Smith C.H."/>
        </authorList>
    </citation>
    <scope>NUCLEOTIDE SEQUENCE</scope>
    <source>
        <strain evidence="20">CHS0354</strain>
        <tissue evidence="20">Mantle</tissue>
    </source>
</reference>
<feature type="repeat" description="LDL-receptor class B" evidence="15">
    <location>
        <begin position="554"/>
        <end position="597"/>
    </location>
</feature>
<evidence type="ECO:0000256" key="14">
    <source>
        <dbReference type="PROSITE-ProRule" id="PRU00124"/>
    </source>
</evidence>
<feature type="repeat" description="LDL-receptor class B" evidence="15">
    <location>
        <begin position="774"/>
        <end position="816"/>
    </location>
</feature>
<feature type="domain" description="EGF-like" evidence="19">
    <location>
        <begin position="383"/>
        <end position="422"/>
    </location>
</feature>
<comment type="caution">
    <text evidence="20">The sequence shown here is derived from an EMBL/GenBank/DDBJ whole genome shotgun (WGS) entry which is preliminary data.</text>
</comment>
<dbReference type="PROSITE" id="PS01209">
    <property type="entry name" value="LDLRA_1"/>
    <property type="match status" value="4"/>
</dbReference>
<feature type="region of interest" description="Disordered" evidence="16">
    <location>
        <begin position="1793"/>
        <end position="1812"/>
    </location>
</feature>
<comment type="subcellular location">
    <subcellularLocation>
        <location evidence="1">Cell membrane</location>
        <topology evidence="1">Single-pass type I membrane protein</topology>
    </subcellularLocation>
</comment>
<feature type="disulfide bond" evidence="14">
    <location>
        <begin position="234"/>
        <end position="252"/>
    </location>
</feature>
<keyword evidence="9 17" id="KW-0472">Membrane</keyword>
<dbReference type="Pfam" id="PF00058">
    <property type="entry name" value="Ldl_recept_b"/>
    <property type="match status" value="15"/>
</dbReference>
<keyword evidence="11" id="KW-0675">Receptor</keyword>
<feature type="disulfide bond" evidence="14">
    <location>
        <begin position="86"/>
        <end position="101"/>
    </location>
</feature>
<dbReference type="FunFam" id="2.10.25.10:FF:000240">
    <property type="entry name" value="Vitamin K-dependent protein S"/>
    <property type="match status" value="1"/>
</dbReference>
<feature type="disulfide bond" evidence="14">
    <location>
        <begin position="106"/>
        <end position="118"/>
    </location>
</feature>
<feature type="repeat" description="LDL-receptor class B" evidence="15">
    <location>
        <begin position="1169"/>
        <end position="1212"/>
    </location>
</feature>
<keyword evidence="8 17" id="KW-1133">Transmembrane helix</keyword>
<feature type="disulfide bond" evidence="14">
    <location>
        <begin position="306"/>
        <end position="318"/>
    </location>
</feature>
<evidence type="ECO:0000256" key="12">
    <source>
        <dbReference type="ARBA" id="ARBA00023180"/>
    </source>
</evidence>
<dbReference type="GO" id="GO:0005509">
    <property type="term" value="F:calcium ion binding"/>
    <property type="evidence" value="ECO:0007669"/>
    <property type="project" value="InterPro"/>
</dbReference>
<feature type="disulfide bond" evidence="14">
    <location>
        <begin position="34"/>
        <end position="52"/>
    </location>
</feature>
<comment type="caution">
    <text evidence="13">Lacks conserved residue(s) required for the propagation of feature annotation.</text>
</comment>
<dbReference type="PANTHER" id="PTHR46513:SF41">
    <property type="entry name" value="LOW-DENSITY LIPOPROTEIN RECEPTOR-RELATED PROTEIN"/>
    <property type="match status" value="1"/>
</dbReference>
<gene>
    <name evidence="20" type="ORF">CHS0354_024555</name>
</gene>
<feature type="repeat" description="LDL-receptor class B" evidence="15">
    <location>
        <begin position="906"/>
        <end position="948"/>
    </location>
</feature>
<dbReference type="SUPFAM" id="SSF63825">
    <property type="entry name" value="YWTD domain"/>
    <property type="match status" value="4"/>
</dbReference>
<dbReference type="SMART" id="SM00179">
    <property type="entry name" value="EGF_CA"/>
    <property type="match status" value="4"/>
</dbReference>
<dbReference type="PROSITE" id="PS50068">
    <property type="entry name" value="LDLRA_2"/>
    <property type="match status" value="8"/>
</dbReference>
<evidence type="ECO:0000256" key="17">
    <source>
        <dbReference type="SAM" id="Phobius"/>
    </source>
</evidence>
<dbReference type="CDD" id="cd00054">
    <property type="entry name" value="EGF_CA"/>
    <property type="match status" value="1"/>
</dbReference>
<proteinExistence type="predicted"/>
<keyword evidence="12" id="KW-0325">Glycoprotein</keyword>
<dbReference type="EMBL" id="JAEAOA010001453">
    <property type="protein sequence ID" value="KAK3612567.1"/>
    <property type="molecule type" value="Genomic_DNA"/>
</dbReference>
<dbReference type="SMART" id="SM00192">
    <property type="entry name" value="LDLa"/>
    <property type="match status" value="8"/>
</dbReference>
<dbReference type="SUPFAM" id="SSF57196">
    <property type="entry name" value="EGF/Laminin"/>
    <property type="match status" value="2"/>
</dbReference>
<feature type="disulfide bond" evidence="14">
    <location>
        <begin position="150"/>
        <end position="168"/>
    </location>
</feature>
<dbReference type="FunFam" id="2.10.25.10:FF:000037">
    <property type="entry name" value="Signal peptide, CUB domain and EGF-like domain-containing 2"/>
    <property type="match status" value="1"/>
</dbReference>
<keyword evidence="2" id="KW-1003">Cell membrane</keyword>
<evidence type="ECO:0000256" key="13">
    <source>
        <dbReference type="PROSITE-ProRule" id="PRU00076"/>
    </source>
</evidence>
<name>A0AAE0TLP4_9BIVA</name>
<dbReference type="GO" id="GO:0005886">
    <property type="term" value="C:plasma membrane"/>
    <property type="evidence" value="ECO:0007669"/>
    <property type="project" value="UniProtKB-SubCell"/>
</dbReference>
<evidence type="ECO:0000256" key="5">
    <source>
        <dbReference type="ARBA" id="ARBA00022692"/>
    </source>
</evidence>
<evidence type="ECO:0000256" key="1">
    <source>
        <dbReference type="ARBA" id="ARBA00004251"/>
    </source>
</evidence>
<feature type="repeat" description="LDL-receptor class B" evidence="15">
    <location>
        <begin position="1083"/>
        <end position="1125"/>
    </location>
</feature>
<evidence type="ECO:0000256" key="2">
    <source>
        <dbReference type="ARBA" id="ARBA00022475"/>
    </source>
</evidence>
<dbReference type="Pfam" id="PF00057">
    <property type="entry name" value="Ldl_recept_a"/>
    <property type="match status" value="8"/>
</dbReference>
<accession>A0AAE0TLP4</accession>
<dbReference type="Gene3D" id="2.10.25.10">
    <property type="entry name" value="Laminin"/>
    <property type="match status" value="2"/>
</dbReference>
<dbReference type="InterPro" id="IPR009030">
    <property type="entry name" value="Growth_fac_rcpt_cys_sf"/>
</dbReference>
<dbReference type="InterPro" id="IPR023415">
    <property type="entry name" value="LDLR_class-A_CS"/>
</dbReference>
<keyword evidence="5 17" id="KW-0812">Transmembrane</keyword>
<feature type="disulfide bond" evidence="14">
    <location>
        <begin position="313"/>
        <end position="331"/>
    </location>
</feature>
<evidence type="ECO:0000256" key="4">
    <source>
        <dbReference type="ARBA" id="ARBA00022583"/>
    </source>
</evidence>
<evidence type="ECO:0000313" key="20">
    <source>
        <dbReference type="EMBL" id="KAK3612567.1"/>
    </source>
</evidence>